<feature type="active site" evidence="7">
    <location>
        <position position="212"/>
    </location>
</feature>
<dbReference type="HOGENOM" id="CLU_758238_0_0_3"/>
<feature type="transmembrane region" description="Helical" evidence="8">
    <location>
        <begin position="177"/>
        <end position="195"/>
    </location>
</feature>
<evidence type="ECO:0000256" key="9">
    <source>
        <dbReference type="RuleBase" id="RU362042"/>
    </source>
</evidence>
<sequence>MSDFDSNKDPWLAVNLSMFFPGIGQIYGGNIVRGIIFLGSQAYFLSMGFWHLFAAKGNTVTGFIYLFIASIAYLFNILDSHLVIYYKHQDTIREKIPRKYKNPWFAVFASRILPGLGHLYLQKSILGLILLTSSLIFLKLDDLFDPLLIVVPILTAIATYHSYLIFPRPHGSLGRSFISLMAGLVFFVSLIGNYFPQWIEQRFEKFIIPSESMKPTLQIGDMVFVSKVANYLPRRGDIIVFTPSESIKTKDPQSPEYYIKRVIATPGEIVEINQGKVYINSLPLDEPYITQPPLYYLPPEVVPAKNYLVLGDNRNNSFDSHVWGFLPKETIVGKAYKIGWPPERINPLN</sequence>
<dbReference type="PROSITE" id="PS00760">
    <property type="entry name" value="SPASE_I_2"/>
    <property type="match status" value="1"/>
</dbReference>
<evidence type="ECO:0000256" key="4">
    <source>
        <dbReference type="ARBA" id="ARBA00013208"/>
    </source>
</evidence>
<comment type="caution">
    <text evidence="8">Lacks conserved residue(s) required for the propagation of feature annotation.</text>
</comment>
<evidence type="ECO:0000256" key="3">
    <source>
        <dbReference type="ARBA" id="ARBA00009370"/>
    </source>
</evidence>
<dbReference type="PROSITE" id="PS00761">
    <property type="entry name" value="SPASE_I_3"/>
    <property type="match status" value="1"/>
</dbReference>
<accession>B7K4Z8</accession>
<dbReference type="InterPro" id="IPR019758">
    <property type="entry name" value="Pept_S26A_signal_pept_1_CS"/>
</dbReference>
<dbReference type="CDD" id="cd06530">
    <property type="entry name" value="S26_SPase_I"/>
    <property type="match status" value="1"/>
</dbReference>
<gene>
    <name evidence="11" type="ordered locus">PCC8801_2652</name>
</gene>
<keyword evidence="8" id="KW-1133">Transmembrane helix</keyword>
<dbReference type="InterPro" id="IPR019757">
    <property type="entry name" value="Pept_S26A_signal_pept_1_Lys-AS"/>
</dbReference>
<organism evidence="11 12">
    <name type="scientific">Rippkaea orientalis (strain PCC 8801 / RF-1)</name>
    <name type="common">Cyanothece sp. (strain PCC 8801)</name>
    <dbReference type="NCBI Taxonomy" id="41431"/>
    <lineage>
        <taxon>Bacteria</taxon>
        <taxon>Bacillati</taxon>
        <taxon>Cyanobacteriota</taxon>
        <taxon>Cyanophyceae</taxon>
        <taxon>Oscillatoriophycideae</taxon>
        <taxon>Chroococcales</taxon>
        <taxon>Aphanothecaceae</taxon>
        <taxon>Rippkaea</taxon>
        <taxon>Rippkaea orientalis</taxon>
    </lineage>
</organism>
<dbReference type="GO" id="GO:0006465">
    <property type="term" value="P:signal peptide processing"/>
    <property type="evidence" value="ECO:0007669"/>
    <property type="project" value="InterPro"/>
</dbReference>
<keyword evidence="8" id="KW-0472">Membrane</keyword>
<dbReference type="PANTHER" id="PTHR43390:SF1">
    <property type="entry name" value="CHLOROPLAST PROCESSING PEPTIDASE"/>
    <property type="match status" value="1"/>
</dbReference>
<keyword evidence="8" id="KW-0812">Transmembrane</keyword>
<dbReference type="GO" id="GO:0004252">
    <property type="term" value="F:serine-type endopeptidase activity"/>
    <property type="evidence" value="ECO:0007669"/>
    <property type="project" value="InterPro"/>
</dbReference>
<dbReference type="Proteomes" id="UP000008204">
    <property type="component" value="Chromosome"/>
</dbReference>
<comment type="catalytic activity">
    <reaction evidence="1 8">
        <text>Cleavage of hydrophobic, N-terminal signal or leader sequences from secreted and periplasmic proteins.</text>
        <dbReference type="EC" id="3.4.21.89"/>
    </reaction>
</comment>
<feature type="active site" evidence="7">
    <location>
        <position position="260"/>
    </location>
</feature>
<dbReference type="PRINTS" id="PR00727">
    <property type="entry name" value="LEADERPTASE"/>
</dbReference>
<keyword evidence="12" id="KW-1185">Reference proteome</keyword>
<comment type="subcellular location">
    <subcellularLocation>
        <location evidence="2">Cell membrane</location>
        <topology evidence="2">Single-pass type II membrane protein</topology>
    </subcellularLocation>
    <subcellularLocation>
        <location evidence="9">Membrane</location>
        <topology evidence="9">Single-pass type II membrane protein</topology>
    </subcellularLocation>
</comment>
<dbReference type="EMBL" id="CP001287">
    <property type="protein sequence ID" value="ACK66654.1"/>
    <property type="molecule type" value="Genomic_DNA"/>
</dbReference>
<evidence type="ECO:0000256" key="7">
    <source>
        <dbReference type="PIRSR" id="PIRSR600223-1"/>
    </source>
</evidence>
<dbReference type="STRING" id="41431.PCC8801_2652"/>
<evidence type="ECO:0000313" key="12">
    <source>
        <dbReference type="Proteomes" id="UP000008204"/>
    </source>
</evidence>
<feature type="transmembrane region" description="Helical" evidence="8">
    <location>
        <begin position="146"/>
        <end position="165"/>
    </location>
</feature>
<evidence type="ECO:0000256" key="5">
    <source>
        <dbReference type="ARBA" id="ARBA00022670"/>
    </source>
</evidence>
<keyword evidence="5 8" id="KW-0645">Protease</keyword>
<dbReference type="Pfam" id="PF10502">
    <property type="entry name" value="Peptidase_S26"/>
    <property type="match status" value="1"/>
</dbReference>
<dbReference type="PROSITE" id="PS00501">
    <property type="entry name" value="SPASE_I_1"/>
    <property type="match status" value="1"/>
</dbReference>
<feature type="transmembrane region" description="Helical" evidence="8">
    <location>
        <begin position="59"/>
        <end position="78"/>
    </location>
</feature>
<evidence type="ECO:0000313" key="11">
    <source>
        <dbReference type="EMBL" id="ACK66654.1"/>
    </source>
</evidence>
<evidence type="ECO:0000256" key="2">
    <source>
        <dbReference type="ARBA" id="ARBA00004401"/>
    </source>
</evidence>
<dbReference type="GO" id="GO:0009003">
    <property type="term" value="F:signal peptidase activity"/>
    <property type="evidence" value="ECO:0007669"/>
    <property type="project" value="UniProtKB-EC"/>
</dbReference>
<dbReference type="GO" id="GO:0005886">
    <property type="term" value="C:plasma membrane"/>
    <property type="evidence" value="ECO:0007669"/>
    <property type="project" value="UniProtKB-SubCell"/>
</dbReference>
<dbReference type="SUPFAM" id="SSF51306">
    <property type="entry name" value="LexA/Signal peptidase"/>
    <property type="match status" value="1"/>
</dbReference>
<dbReference type="Gene3D" id="2.10.109.10">
    <property type="entry name" value="Umud Fragment, subunit A"/>
    <property type="match status" value="1"/>
</dbReference>
<proteinExistence type="inferred from homology"/>
<dbReference type="KEGG" id="cyp:PCC8801_2652"/>
<evidence type="ECO:0000259" key="10">
    <source>
        <dbReference type="Pfam" id="PF10502"/>
    </source>
</evidence>
<feature type="transmembrane region" description="Helical" evidence="8">
    <location>
        <begin position="120"/>
        <end position="140"/>
    </location>
</feature>
<feature type="transmembrane region" description="Helical" evidence="8">
    <location>
        <begin position="35"/>
        <end position="53"/>
    </location>
</feature>
<dbReference type="InterPro" id="IPR036286">
    <property type="entry name" value="LexA/Signal_pep-like_sf"/>
</dbReference>
<comment type="similarity">
    <text evidence="3 9">Belongs to the peptidase S26 family.</text>
</comment>
<dbReference type="eggNOG" id="COG0681">
    <property type="taxonomic scope" value="Bacteria"/>
</dbReference>
<evidence type="ECO:0000256" key="6">
    <source>
        <dbReference type="ARBA" id="ARBA00022801"/>
    </source>
</evidence>
<feature type="domain" description="Peptidase S26" evidence="10">
    <location>
        <begin position="203"/>
        <end position="337"/>
    </location>
</feature>
<keyword evidence="6 8" id="KW-0378">Hydrolase</keyword>
<dbReference type="InterPro" id="IPR000223">
    <property type="entry name" value="Pept_S26A_signal_pept_1"/>
</dbReference>
<reference evidence="12" key="1">
    <citation type="journal article" date="2011" name="MBio">
        <title>Novel metabolic attributes of the genus Cyanothece, comprising a group of unicellular nitrogen-fixing Cyanobacteria.</title>
        <authorList>
            <person name="Bandyopadhyay A."/>
            <person name="Elvitigala T."/>
            <person name="Welsh E."/>
            <person name="Stockel J."/>
            <person name="Liberton M."/>
            <person name="Min H."/>
            <person name="Sherman L.A."/>
            <person name="Pakrasi H.B."/>
        </authorList>
    </citation>
    <scope>NUCLEOTIDE SEQUENCE [LARGE SCALE GENOMIC DNA]</scope>
    <source>
        <strain evidence="12">PCC 8801</strain>
    </source>
</reference>
<feature type="transmembrane region" description="Helical" evidence="8">
    <location>
        <begin position="12"/>
        <end position="28"/>
    </location>
</feature>
<evidence type="ECO:0000256" key="1">
    <source>
        <dbReference type="ARBA" id="ARBA00000677"/>
    </source>
</evidence>
<dbReference type="InterPro" id="IPR019756">
    <property type="entry name" value="Pept_S26A_signal_pept_1_Ser-AS"/>
</dbReference>
<dbReference type="OrthoDB" id="9802919at2"/>
<dbReference type="NCBIfam" id="TIGR02227">
    <property type="entry name" value="sigpep_I_bact"/>
    <property type="match status" value="1"/>
</dbReference>
<dbReference type="AlphaFoldDB" id="B7K4Z8"/>
<name>B7K4Z8_RIPO1</name>
<dbReference type="PANTHER" id="PTHR43390">
    <property type="entry name" value="SIGNAL PEPTIDASE I"/>
    <property type="match status" value="1"/>
</dbReference>
<dbReference type="RefSeq" id="WP_012595921.1">
    <property type="nucleotide sequence ID" value="NC_011726.1"/>
</dbReference>
<protein>
    <recommendedName>
        <fullName evidence="4 8">Signal peptidase I</fullName>
        <ecNumber evidence="4 8">3.4.21.89</ecNumber>
    </recommendedName>
</protein>
<dbReference type="InterPro" id="IPR019533">
    <property type="entry name" value="Peptidase_S26"/>
</dbReference>
<dbReference type="EC" id="3.4.21.89" evidence="4 8"/>
<dbReference type="MEROPS" id="S26.A02"/>
<evidence type="ECO:0000256" key="8">
    <source>
        <dbReference type="RuleBase" id="RU003993"/>
    </source>
</evidence>